<dbReference type="PANTHER" id="PTHR30561">
    <property type="entry name" value="SMR FAMILY PROTON-DEPENDENT DRUG EFFLUX TRANSPORTER SUGE"/>
    <property type="match status" value="1"/>
</dbReference>
<evidence type="ECO:0000256" key="3">
    <source>
        <dbReference type="ARBA" id="ARBA00021112"/>
    </source>
</evidence>
<dbReference type="SUPFAM" id="SSF103481">
    <property type="entry name" value="Multidrug resistance efflux transporter EmrE"/>
    <property type="match status" value="1"/>
</dbReference>
<comment type="similarity">
    <text evidence="9">Belongs to the drug/metabolite transporter (DMT) superfamily. Small multidrug resistance (SMR) (TC 2.A.7.1) family.</text>
</comment>
<feature type="signal peptide" evidence="11">
    <location>
        <begin position="1"/>
        <end position="21"/>
    </location>
</feature>
<comment type="subcellular location">
    <subcellularLocation>
        <location evidence="1">Cell inner membrane</location>
        <topology evidence="1">Multi-pass membrane protein</topology>
    </subcellularLocation>
    <subcellularLocation>
        <location evidence="9">Cell membrane</location>
        <topology evidence="9">Multi-pass membrane protein</topology>
    </subcellularLocation>
</comment>
<dbReference type="Gene3D" id="1.10.3730.20">
    <property type="match status" value="1"/>
</dbReference>
<keyword evidence="4" id="KW-1003">Cell membrane</keyword>
<evidence type="ECO:0000256" key="4">
    <source>
        <dbReference type="ARBA" id="ARBA00022475"/>
    </source>
</evidence>
<organism evidence="12 13">
    <name type="scientific">Roseateles albus</name>
    <dbReference type="NCBI Taxonomy" id="2987525"/>
    <lineage>
        <taxon>Bacteria</taxon>
        <taxon>Pseudomonadati</taxon>
        <taxon>Pseudomonadota</taxon>
        <taxon>Betaproteobacteria</taxon>
        <taxon>Burkholderiales</taxon>
        <taxon>Sphaerotilaceae</taxon>
        <taxon>Roseateles</taxon>
    </lineage>
</organism>
<dbReference type="Proteomes" id="UP001221189">
    <property type="component" value="Unassembled WGS sequence"/>
</dbReference>
<evidence type="ECO:0000256" key="10">
    <source>
        <dbReference type="SAM" id="Phobius"/>
    </source>
</evidence>
<evidence type="ECO:0000256" key="8">
    <source>
        <dbReference type="ARBA" id="ARBA00023136"/>
    </source>
</evidence>
<dbReference type="RefSeq" id="WP_263532824.1">
    <property type="nucleotide sequence ID" value="NZ_JAQQXT010000001.1"/>
</dbReference>
<evidence type="ECO:0000256" key="5">
    <source>
        <dbReference type="ARBA" id="ARBA00022519"/>
    </source>
</evidence>
<name>A0ABT5K847_9BURK</name>
<proteinExistence type="inferred from homology"/>
<comment type="subunit">
    <text evidence="2">Forms a complex with MdtI.</text>
</comment>
<feature type="transmembrane region" description="Helical" evidence="10">
    <location>
        <begin position="68"/>
        <end position="88"/>
    </location>
</feature>
<keyword evidence="5" id="KW-0997">Cell inner membrane</keyword>
<dbReference type="Pfam" id="PF00893">
    <property type="entry name" value="Multi_Drug_Res"/>
    <property type="match status" value="1"/>
</dbReference>
<keyword evidence="6 9" id="KW-0812">Transmembrane</keyword>
<dbReference type="EMBL" id="JAQQXT010000001">
    <property type="protein sequence ID" value="MDC8769945.1"/>
    <property type="molecule type" value="Genomic_DNA"/>
</dbReference>
<evidence type="ECO:0000313" key="12">
    <source>
        <dbReference type="EMBL" id="MDC8769945.1"/>
    </source>
</evidence>
<evidence type="ECO:0000256" key="7">
    <source>
        <dbReference type="ARBA" id="ARBA00022989"/>
    </source>
</evidence>
<dbReference type="InterPro" id="IPR045324">
    <property type="entry name" value="Small_multidrug_res"/>
</dbReference>
<gene>
    <name evidence="12" type="ORF">PRZ03_00065</name>
</gene>
<evidence type="ECO:0000256" key="6">
    <source>
        <dbReference type="ARBA" id="ARBA00022692"/>
    </source>
</evidence>
<keyword evidence="7 10" id="KW-1133">Transmembrane helix</keyword>
<sequence length="116" mass="12237">MFSFNSRNLVVAWLFLFSAIAAEVAGTTFMANASRGDSFQGYLLMAAALAASYYLLSQAIGQISIGIAYAVWEGVGLASLSLVSVLVFKEELSHSEMLGLGLVMMGIVCVALGEES</sequence>
<evidence type="ECO:0000256" key="1">
    <source>
        <dbReference type="ARBA" id="ARBA00004429"/>
    </source>
</evidence>
<keyword evidence="11" id="KW-0732">Signal</keyword>
<accession>A0ABT5K847</accession>
<reference evidence="12 13" key="1">
    <citation type="submission" date="2022-10" db="EMBL/GenBank/DDBJ databases">
        <title>Paucibacter sp. hw1 Genome sequencing.</title>
        <authorList>
            <person name="Park S."/>
        </authorList>
    </citation>
    <scope>NUCLEOTIDE SEQUENCE [LARGE SCALE GENOMIC DNA]</scope>
    <source>
        <strain evidence="13">hw1</strain>
    </source>
</reference>
<evidence type="ECO:0000256" key="2">
    <source>
        <dbReference type="ARBA" id="ARBA00011358"/>
    </source>
</evidence>
<dbReference type="PANTHER" id="PTHR30561:SF2">
    <property type="entry name" value="SPERMIDINE EXPORT PROTEIN MDTJ"/>
    <property type="match status" value="1"/>
</dbReference>
<dbReference type="InterPro" id="IPR000390">
    <property type="entry name" value="Small_drug/metabolite_transptr"/>
</dbReference>
<comment type="caution">
    <text evidence="12">The sequence shown here is derived from an EMBL/GenBank/DDBJ whole genome shotgun (WGS) entry which is preliminary data.</text>
</comment>
<keyword evidence="8 10" id="KW-0472">Membrane</keyword>
<dbReference type="InterPro" id="IPR037185">
    <property type="entry name" value="EmrE-like"/>
</dbReference>
<protein>
    <recommendedName>
        <fullName evidence="3">Spermidine export protein MdtJ</fullName>
    </recommendedName>
</protein>
<evidence type="ECO:0000256" key="11">
    <source>
        <dbReference type="SAM" id="SignalP"/>
    </source>
</evidence>
<keyword evidence="13" id="KW-1185">Reference proteome</keyword>
<evidence type="ECO:0000313" key="13">
    <source>
        <dbReference type="Proteomes" id="UP001221189"/>
    </source>
</evidence>
<feature type="transmembrane region" description="Helical" evidence="10">
    <location>
        <begin position="94"/>
        <end position="113"/>
    </location>
</feature>
<feature type="chain" id="PRO_5045096044" description="Spermidine export protein MdtJ" evidence="11">
    <location>
        <begin position="22"/>
        <end position="116"/>
    </location>
</feature>
<feature type="transmembrane region" description="Helical" evidence="10">
    <location>
        <begin position="38"/>
        <end position="56"/>
    </location>
</feature>
<evidence type="ECO:0000256" key="9">
    <source>
        <dbReference type="RuleBase" id="RU003942"/>
    </source>
</evidence>